<evidence type="ECO:0000259" key="1">
    <source>
        <dbReference type="Pfam" id="PF04471"/>
    </source>
</evidence>
<name>A0A0M0BUJ7_9ARCH</name>
<dbReference type="GO" id="GO:0009307">
    <property type="term" value="P:DNA restriction-modification system"/>
    <property type="evidence" value="ECO:0007669"/>
    <property type="project" value="InterPro"/>
</dbReference>
<evidence type="ECO:0000313" key="2">
    <source>
        <dbReference type="EMBL" id="KON31856.1"/>
    </source>
</evidence>
<dbReference type="GO" id="GO:0003677">
    <property type="term" value="F:DNA binding"/>
    <property type="evidence" value="ECO:0007669"/>
    <property type="project" value="InterPro"/>
</dbReference>
<reference evidence="3" key="1">
    <citation type="submission" date="2015-06" db="EMBL/GenBank/DDBJ databases">
        <title>New insights into the roles of widespread benthic archaea in carbon and nitrogen cycling.</title>
        <authorList>
            <person name="Lazar C.S."/>
            <person name="Baker B.J."/>
            <person name="Seitz K.W."/>
            <person name="Hyde A.S."/>
            <person name="Dick G.J."/>
            <person name="Hinrichs K.-U."/>
            <person name="Teske A.P."/>
        </authorList>
    </citation>
    <scope>NUCLEOTIDE SEQUENCE [LARGE SCALE GENOMIC DNA]</scope>
</reference>
<dbReference type="Proteomes" id="UP000054016">
    <property type="component" value="Unassembled WGS sequence"/>
</dbReference>
<dbReference type="InterPro" id="IPR007560">
    <property type="entry name" value="Restrct_endonuc_IV_Mrr"/>
</dbReference>
<comment type="caution">
    <text evidence="2">The sequence shown here is derived from an EMBL/GenBank/DDBJ whole genome shotgun (WGS) entry which is preliminary data.</text>
</comment>
<sequence>MSIQDEAELFMAMRNYSCEEREKCDEGIDIIALDTASKEKVLLRIVETKSKSGFIGIDTVRKMLEAIELEDYDKVYLFGKRFTDAAKQELIHNDIQRISEGYMPKFKPERLYLRINQYVNDLCKVKCGKIPEKESDCKGDCRIRVISDNASFHFEQGWINLMKKDLKQLLSLNGTKKSE</sequence>
<organism evidence="2 3">
    <name type="scientific">miscellaneous Crenarchaeota group-1 archaeon SG8-32-3</name>
    <dbReference type="NCBI Taxonomy" id="1685125"/>
    <lineage>
        <taxon>Archaea</taxon>
        <taxon>Candidatus Bathyarchaeota</taxon>
        <taxon>MCG-1</taxon>
    </lineage>
</organism>
<dbReference type="GO" id="GO:0004519">
    <property type="term" value="F:endonuclease activity"/>
    <property type="evidence" value="ECO:0007669"/>
    <property type="project" value="InterPro"/>
</dbReference>
<protein>
    <recommendedName>
        <fullName evidence="1">Restriction endonuclease type IV Mrr domain-containing protein</fullName>
    </recommendedName>
</protein>
<evidence type="ECO:0000313" key="3">
    <source>
        <dbReference type="Proteomes" id="UP000054016"/>
    </source>
</evidence>
<gene>
    <name evidence="2" type="ORF">AC478_01950</name>
</gene>
<accession>A0A0M0BUJ7</accession>
<dbReference type="AlphaFoldDB" id="A0A0M0BUJ7"/>
<feature type="domain" description="Restriction endonuclease type IV Mrr" evidence="1">
    <location>
        <begin position="15"/>
        <end position="95"/>
    </location>
</feature>
<dbReference type="Pfam" id="PF04471">
    <property type="entry name" value="Mrr_cat"/>
    <property type="match status" value="1"/>
</dbReference>
<dbReference type="EMBL" id="LFWV01000021">
    <property type="protein sequence ID" value="KON31856.1"/>
    <property type="molecule type" value="Genomic_DNA"/>
</dbReference>
<proteinExistence type="predicted"/>